<dbReference type="SUPFAM" id="SSF48264">
    <property type="entry name" value="Cytochrome P450"/>
    <property type="match status" value="2"/>
</dbReference>
<evidence type="ECO:0000256" key="1">
    <source>
        <dbReference type="ARBA" id="ARBA00001971"/>
    </source>
</evidence>
<dbReference type="STRING" id="13333.U5D8D6"/>
<comment type="subcellular location">
    <subcellularLocation>
        <location evidence="2">Membrane</location>
    </subcellularLocation>
</comment>
<keyword evidence="3 10" id="KW-0349">Heme</keyword>
<evidence type="ECO:0008006" key="15">
    <source>
        <dbReference type="Google" id="ProtNLM"/>
    </source>
</evidence>
<dbReference type="InterPro" id="IPR001128">
    <property type="entry name" value="Cyt_P450"/>
</dbReference>
<evidence type="ECO:0000256" key="5">
    <source>
        <dbReference type="ARBA" id="ARBA00022723"/>
    </source>
</evidence>
<dbReference type="GO" id="GO:0004497">
    <property type="term" value="F:monooxygenase activity"/>
    <property type="evidence" value="ECO:0000318"/>
    <property type="project" value="GO_Central"/>
</dbReference>
<evidence type="ECO:0000256" key="12">
    <source>
        <dbReference type="SAM" id="Phobius"/>
    </source>
</evidence>
<dbReference type="EMBL" id="KI392312">
    <property type="protein sequence ID" value="ERN17682.1"/>
    <property type="molecule type" value="Genomic_DNA"/>
</dbReference>
<keyword evidence="11" id="KW-0503">Monooxygenase</keyword>
<dbReference type="PANTHER" id="PTHR47947:SF26">
    <property type="entry name" value="CYTOCHROME P450"/>
    <property type="match status" value="1"/>
</dbReference>
<keyword evidence="8 10" id="KW-0408">Iron</keyword>
<dbReference type="InterPro" id="IPR017972">
    <property type="entry name" value="Cyt_P450_CS"/>
</dbReference>
<evidence type="ECO:0000256" key="10">
    <source>
        <dbReference type="PIRSR" id="PIRSR602401-1"/>
    </source>
</evidence>
<dbReference type="GO" id="GO:0016705">
    <property type="term" value="F:oxidoreductase activity, acting on paired donors, with incorporation or reduction of molecular oxygen"/>
    <property type="evidence" value="ECO:0007669"/>
    <property type="project" value="InterPro"/>
</dbReference>
<dbReference type="Proteomes" id="UP000017836">
    <property type="component" value="Unassembled WGS sequence"/>
</dbReference>
<dbReference type="InterPro" id="IPR050651">
    <property type="entry name" value="Plant_Cytochrome_P450_Monoox"/>
</dbReference>
<dbReference type="InterPro" id="IPR002401">
    <property type="entry name" value="Cyt_P450_E_grp-I"/>
</dbReference>
<reference evidence="14" key="1">
    <citation type="journal article" date="2013" name="Science">
        <title>The Amborella genome and the evolution of flowering plants.</title>
        <authorList>
            <consortium name="Amborella Genome Project"/>
        </authorList>
    </citation>
    <scope>NUCLEOTIDE SEQUENCE [LARGE SCALE GENOMIC DNA]</scope>
</reference>
<sequence length="657" mass="74637">MKSHTHMPSQQAQQTSMDYLLLLQPILAIFFALFLHQIWLKIKKSKNTYAKEAPEPGRAIPVIGHLHLLSGSKLLHHKLAEMADVYGPAFTLRLGRRRTLVISNWELAKECFTTNDKNFANRPRDSAAKLLGYDLAMIGFAPYGPYWRETRRIATLQLLSNRRLESLKHVRSSEVDASIREIYELWKEKERRAVEVNIQQKLLDLTFSTVVRMVAGKRFLRDGEDNEEGKRFRELIEEQFYLAGTSVVSDAVPILEWVDFQGTLKSMRRVAKEVGEIVEGWVSEHRRKRATGETEAAQDFIDVLLSLVEDGSYSSSIDPAIFIKANVVNLVAAATDTTAITMTWALSLLLNNRHALRRAQAELDLHVGKDRNVDESDVKNLTFLDAIVKETLRLYPAGPLLVPHEAIQDCHVGGFNVYAGTRLVVNAWKLQRDPRVWSDPERFDPDRFLTSHVDIDVWGKNYEFIPFGSGRRSCPGISFALHLLSLTLARFLHAFEWDTPFGECVDMTEGFGLTLAKATPLRVVLTPPIQDCHVGGFNVDGGTRLLVNAWKLQRDPRVWSDPERFDPNRFLTSHVGIDIWGNNYEFIPFGSGRRSCPGISFAWHVLSLTLARLLHAFEWETPFGECVDMREGFGLNLAKATPLRVLLTPRLPSHLYE</sequence>
<evidence type="ECO:0000256" key="4">
    <source>
        <dbReference type="ARBA" id="ARBA00022692"/>
    </source>
</evidence>
<feature type="binding site" description="axial binding residue" evidence="10">
    <location>
        <position position="474"/>
    </location>
    <ligand>
        <name>heme</name>
        <dbReference type="ChEBI" id="CHEBI:30413"/>
    </ligand>
    <ligandPart>
        <name>Fe</name>
        <dbReference type="ChEBI" id="CHEBI:18248"/>
    </ligandPart>
</feature>
<evidence type="ECO:0000313" key="14">
    <source>
        <dbReference type="Proteomes" id="UP000017836"/>
    </source>
</evidence>
<protein>
    <recommendedName>
        <fullName evidence="15">Cytochrome P450</fullName>
    </recommendedName>
</protein>
<dbReference type="PROSITE" id="PS00086">
    <property type="entry name" value="CYTOCHROME_P450"/>
    <property type="match status" value="2"/>
</dbReference>
<dbReference type="HOGENOM" id="CLU_001570_4_0_1"/>
<dbReference type="FunFam" id="1.10.630.10:FF:000026">
    <property type="entry name" value="Cytochrome P450 82C4"/>
    <property type="match status" value="1"/>
</dbReference>
<feature type="transmembrane region" description="Helical" evidence="12">
    <location>
        <begin position="20"/>
        <end position="39"/>
    </location>
</feature>
<gene>
    <name evidence="13" type="ORF">AMTR_s00059p00202900</name>
</gene>
<dbReference type="Gene3D" id="1.10.630.10">
    <property type="entry name" value="Cytochrome P450"/>
    <property type="match status" value="2"/>
</dbReference>
<dbReference type="OMA" id="IQDCHVG"/>
<keyword evidence="6 12" id="KW-1133">Transmembrane helix</keyword>
<evidence type="ECO:0000256" key="6">
    <source>
        <dbReference type="ARBA" id="ARBA00022989"/>
    </source>
</evidence>
<dbReference type="GO" id="GO:0005506">
    <property type="term" value="F:iron ion binding"/>
    <property type="evidence" value="ECO:0007669"/>
    <property type="project" value="InterPro"/>
</dbReference>
<proteinExistence type="inferred from homology"/>
<evidence type="ECO:0000256" key="11">
    <source>
        <dbReference type="RuleBase" id="RU000461"/>
    </source>
</evidence>
<comment type="cofactor">
    <cofactor evidence="1 10">
        <name>heme</name>
        <dbReference type="ChEBI" id="CHEBI:30413"/>
    </cofactor>
</comment>
<keyword evidence="4 12" id="KW-0812">Transmembrane</keyword>
<dbReference type="Gramene" id="ERN17682">
    <property type="protein sequence ID" value="ERN17682"/>
    <property type="gene ID" value="AMTR_s00059p00202900"/>
</dbReference>
<dbReference type="GO" id="GO:0016020">
    <property type="term" value="C:membrane"/>
    <property type="evidence" value="ECO:0007669"/>
    <property type="project" value="UniProtKB-SubCell"/>
</dbReference>
<organism evidence="13 14">
    <name type="scientific">Amborella trichopoda</name>
    <dbReference type="NCBI Taxonomy" id="13333"/>
    <lineage>
        <taxon>Eukaryota</taxon>
        <taxon>Viridiplantae</taxon>
        <taxon>Streptophyta</taxon>
        <taxon>Embryophyta</taxon>
        <taxon>Tracheophyta</taxon>
        <taxon>Spermatophyta</taxon>
        <taxon>Magnoliopsida</taxon>
        <taxon>Amborellales</taxon>
        <taxon>Amborellaceae</taxon>
        <taxon>Amborella</taxon>
    </lineage>
</organism>
<dbReference type="CDD" id="cd20654">
    <property type="entry name" value="CYP82"/>
    <property type="match status" value="1"/>
</dbReference>
<keyword evidence="5 10" id="KW-0479">Metal-binding</keyword>
<evidence type="ECO:0000313" key="13">
    <source>
        <dbReference type="EMBL" id="ERN17682.1"/>
    </source>
</evidence>
<dbReference type="eggNOG" id="KOG0156">
    <property type="taxonomic scope" value="Eukaryota"/>
</dbReference>
<comment type="similarity">
    <text evidence="11">Belongs to the cytochrome P450 family.</text>
</comment>
<dbReference type="PRINTS" id="PR00463">
    <property type="entry name" value="EP450I"/>
</dbReference>
<evidence type="ECO:0000256" key="8">
    <source>
        <dbReference type="ARBA" id="ARBA00023004"/>
    </source>
</evidence>
<dbReference type="PANTHER" id="PTHR47947">
    <property type="entry name" value="CYTOCHROME P450 82C3-RELATED"/>
    <property type="match status" value="1"/>
</dbReference>
<accession>U5D8D6</accession>
<keyword evidence="9 12" id="KW-0472">Membrane</keyword>
<keyword evidence="7 11" id="KW-0560">Oxidoreductase</keyword>
<dbReference type="Pfam" id="PF00067">
    <property type="entry name" value="p450"/>
    <property type="match status" value="2"/>
</dbReference>
<dbReference type="PRINTS" id="PR00385">
    <property type="entry name" value="P450"/>
</dbReference>
<evidence type="ECO:0000256" key="7">
    <source>
        <dbReference type="ARBA" id="ARBA00023002"/>
    </source>
</evidence>
<keyword evidence="14" id="KW-1185">Reference proteome</keyword>
<evidence type="ECO:0000256" key="2">
    <source>
        <dbReference type="ARBA" id="ARBA00004370"/>
    </source>
</evidence>
<evidence type="ECO:0000256" key="9">
    <source>
        <dbReference type="ARBA" id="ARBA00023136"/>
    </source>
</evidence>
<name>U5D8D6_AMBTC</name>
<dbReference type="GO" id="GO:0020037">
    <property type="term" value="F:heme binding"/>
    <property type="evidence" value="ECO:0007669"/>
    <property type="project" value="InterPro"/>
</dbReference>
<dbReference type="AlphaFoldDB" id="U5D8D6"/>
<dbReference type="InterPro" id="IPR036396">
    <property type="entry name" value="Cyt_P450_sf"/>
</dbReference>
<evidence type="ECO:0000256" key="3">
    <source>
        <dbReference type="ARBA" id="ARBA00022617"/>
    </source>
</evidence>